<dbReference type="EMBL" id="MU250587">
    <property type="protein sequence ID" value="KAG7439657.1"/>
    <property type="molecule type" value="Genomic_DNA"/>
</dbReference>
<evidence type="ECO:0008006" key="3">
    <source>
        <dbReference type="Google" id="ProtNLM"/>
    </source>
</evidence>
<reference evidence="1" key="1">
    <citation type="submission" date="2020-11" db="EMBL/GenBank/DDBJ databases">
        <title>Adaptations for nitrogen fixation in a non-lichenized fungal sporocarp promotes dispersal by wood-feeding termites.</title>
        <authorList>
            <consortium name="DOE Joint Genome Institute"/>
            <person name="Koch R.A."/>
            <person name="Yoon G."/>
            <person name="Arayal U."/>
            <person name="Lail K."/>
            <person name="Amirebrahimi M."/>
            <person name="Labutti K."/>
            <person name="Lipzen A."/>
            <person name="Riley R."/>
            <person name="Barry K."/>
            <person name="Henrissat B."/>
            <person name="Grigoriev I.V."/>
            <person name="Herr J.R."/>
            <person name="Aime M.C."/>
        </authorList>
    </citation>
    <scope>NUCLEOTIDE SEQUENCE</scope>
    <source>
        <strain evidence="1">MCA 3950</strain>
    </source>
</reference>
<organism evidence="1 2">
    <name type="scientific">Guyanagaster necrorhizus</name>
    <dbReference type="NCBI Taxonomy" id="856835"/>
    <lineage>
        <taxon>Eukaryota</taxon>
        <taxon>Fungi</taxon>
        <taxon>Dikarya</taxon>
        <taxon>Basidiomycota</taxon>
        <taxon>Agaricomycotina</taxon>
        <taxon>Agaricomycetes</taxon>
        <taxon>Agaricomycetidae</taxon>
        <taxon>Agaricales</taxon>
        <taxon>Marasmiineae</taxon>
        <taxon>Physalacriaceae</taxon>
        <taxon>Guyanagaster</taxon>
    </lineage>
</organism>
<evidence type="ECO:0000313" key="1">
    <source>
        <dbReference type="EMBL" id="KAG7439657.1"/>
    </source>
</evidence>
<dbReference type="Proteomes" id="UP000812287">
    <property type="component" value="Unassembled WGS sequence"/>
</dbReference>
<dbReference type="RefSeq" id="XP_043033157.1">
    <property type="nucleotide sequence ID" value="XM_043179666.1"/>
</dbReference>
<dbReference type="AlphaFoldDB" id="A0A9P8AMA6"/>
<gene>
    <name evidence="1" type="ORF">BT62DRAFT_1081417</name>
</gene>
<dbReference type="OrthoDB" id="5418601at2759"/>
<keyword evidence="2" id="KW-1185">Reference proteome</keyword>
<sequence length="293" mass="33584">MRQAILVNNTLVHRLMPPSMRVGSVYLVRVRIEMLNMGAEYVWLDVLCLRQRGGKKEDPCAKEWKVDVAHYRSAGSDGHGPLNLKESDFDSDRCWVNGAWTLQETSEKTIIGRDTGDDRAIEDDIQRRLREELSLLRKLQGAENVFHALLGLAYLLGSVSIPAYYEKQSEEDAWTRPSWKQILTEKLPSQAMGPHNIVTGWEGDPDIDLCRGYCIESAFVRGFAGNLDVTNTDGTDHSFTVVGNNGEWSTENKIKYWLVGQRRPGYNRRFEKLSVFMLSDKEDIYRVWRIKIL</sequence>
<name>A0A9P8AMA6_9AGAR</name>
<evidence type="ECO:0000313" key="2">
    <source>
        <dbReference type="Proteomes" id="UP000812287"/>
    </source>
</evidence>
<protein>
    <recommendedName>
        <fullName evidence="3">Heterokaryon incompatibility domain-containing protein</fullName>
    </recommendedName>
</protein>
<accession>A0A9P8AMA6</accession>
<proteinExistence type="predicted"/>
<dbReference type="GeneID" id="66101960"/>
<comment type="caution">
    <text evidence="1">The sequence shown here is derived from an EMBL/GenBank/DDBJ whole genome shotgun (WGS) entry which is preliminary data.</text>
</comment>